<gene>
    <name evidence="2" type="ORF">HMPREF0860_1047</name>
</gene>
<protein>
    <submittedName>
        <fullName evidence="2">Integrase core domain protein</fullName>
    </submittedName>
</protein>
<organism evidence="2 3">
    <name type="scientific">Treponema socranskii subsp. socranskii VPI DR56BR1116 = ATCC 35536</name>
    <dbReference type="NCBI Taxonomy" id="1125725"/>
    <lineage>
        <taxon>Bacteria</taxon>
        <taxon>Pseudomonadati</taxon>
        <taxon>Spirochaetota</taxon>
        <taxon>Spirochaetia</taxon>
        <taxon>Spirochaetales</taxon>
        <taxon>Treponemataceae</taxon>
        <taxon>Treponema</taxon>
    </lineage>
</organism>
<dbReference type="PANTHER" id="PTHR35004">
    <property type="entry name" value="TRANSPOSASE RV3428C-RELATED"/>
    <property type="match status" value="1"/>
</dbReference>
<name>A0ABN0P388_TRESO</name>
<dbReference type="Gene3D" id="3.30.420.10">
    <property type="entry name" value="Ribonuclease H-like superfamily/Ribonuclease H"/>
    <property type="match status" value="1"/>
</dbReference>
<keyword evidence="3" id="KW-1185">Reference proteome</keyword>
<evidence type="ECO:0000313" key="2">
    <source>
        <dbReference type="EMBL" id="ERK00397.1"/>
    </source>
</evidence>
<dbReference type="EMBL" id="AVQI01000067">
    <property type="protein sequence ID" value="ERK00397.1"/>
    <property type="molecule type" value="Genomic_DNA"/>
</dbReference>
<dbReference type="SUPFAM" id="SSF53098">
    <property type="entry name" value="Ribonuclease H-like"/>
    <property type="match status" value="1"/>
</dbReference>
<evidence type="ECO:0000313" key="3">
    <source>
        <dbReference type="Proteomes" id="UP000016646"/>
    </source>
</evidence>
<dbReference type="InterPro" id="IPR001584">
    <property type="entry name" value="Integrase_cat-core"/>
</dbReference>
<accession>A0ABN0P388</accession>
<dbReference type="PROSITE" id="PS50994">
    <property type="entry name" value="INTEGRASE"/>
    <property type="match status" value="1"/>
</dbReference>
<sequence length="565" mass="63248">MYEQYAEQMRRAESAKERKAIIDEMCRIFAFSAAKAYKVLKESGWESGRKKRRDAGKSSVAEDTIKTVAALTKHSLRKNGKQVMPVTVARSVLLQNGWNVPVKNSRLRELLRGQQLQTAELKKARPHQNLRSLYPNHVHMADPSVSLLYYSPSGKQKIVRDDEEYKNKSFLEGKEKCLRYVLIDHYSASICVRYYAAHGETASNMYDFLLYAWGQKKLPTYTFHGLPELLYWDKGSGNINKATSTALEALRVKTETHEAGNPRSKGAVEIANNIVETHFECLLKLEAVHSIDELNEAVERWCAAFNANLISGYDSRLTRYGKAIGSRHELWERIRTEQLRELPDRDVCRLIFTNGIQSRTVGGNLTISVYHPKAKESLCYSVHTIPGITSGSIVNAQPILVDDEALCLVLFDHNGSIERAELAPVAVDDAGFMAGAAVIGQEYKQKRNTDREVKNKELEALAGDGKEAAFAPITEGKGFKTHSLIKPENPFIRQATGTQISVSTVEVHDILISGVEAAKRIKARLGYVPDGFLTRMQAEFNNAVPSSLIDDLAAEYTERAQERIG</sequence>
<evidence type="ECO:0000259" key="1">
    <source>
        <dbReference type="PROSITE" id="PS50994"/>
    </source>
</evidence>
<dbReference type="InterPro" id="IPR012337">
    <property type="entry name" value="RNaseH-like_sf"/>
</dbReference>
<reference evidence="2 3" key="1">
    <citation type="submission" date="2013-08" db="EMBL/GenBank/DDBJ databases">
        <authorList>
            <person name="Durkin A.S."/>
            <person name="Haft D.R."/>
            <person name="McCorrison J."/>
            <person name="Torralba M."/>
            <person name="Gillis M."/>
            <person name="Haft D.H."/>
            <person name="Methe B."/>
            <person name="Sutton G."/>
            <person name="Nelson K.E."/>
        </authorList>
    </citation>
    <scope>NUCLEOTIDE SEQUENCE [LARGE SCALE GENOMIC DNA]</scope>
    <source>
        <strain evidence="2 3">ATCC 35536</strain>
    </source>
</reference>
<dbReference type="InterPro" id="IPR036397">
    <property type="entry name" value="RNaseH_sf"/>
</dbReference>
<dbReference type="Proteomes" id="UP000016646">
    <property type="component" value="Unassembled WGS sequence"/>
</dbReference>
<feature type="domain" description="Integrase catalytic" evidence="1">
    <location>
        <begin position="148"/>
        <end position="306"/>
    </location>
</feature>
<comment type="caution">
    <text evidence="2">The sequence shown here is derived from an EMBL/GenBank/DDBJ whole genome shotgun (WGS) entry which is preliminary data.</text>
</comment>
<dbReference type="PANTHER" id="PTHR35004:SF7">
    <property type="entry name" value="INTEGRASE PROTEIN"/>
    <property type="match status" value="1"/>
</dbReference>
<proteinExistence type="predicted"/>